<dbReference type="GO" id="GO:0030288">
    <property type="term" value="C:outer membrane-bounded periplasmic space"/>
    <property type="evidence" value="ECO:0007669"/>
    <property type="project" value="InterPro"/>
</dbReference>
<dbReference type="Proteomes" id="UP000503447">
    <property type="component" value="Chromosome"/>
</dbReference>
<dbReference type="RefSeq" id="WP_171473271.1">
    <property type="nucleotide sequence ID" value="NZ_CP053452.2"/>
</dbReference>
<sequence precursor="true">MYRLVIAAAAVALVAVRPAPADVRIKDVTDVSGARSNQLFGFGLVVGLGGTGSRSTFTQDVAVQALQRLGQTTQIFSQQPAESVIRSTSIAAVLVTAEIGPFVRKGGRLDVTVSVIDDSTSLQGGTLIFTPLRGADGNVYALAQGPLSIGGFSVTAGGGAGSGIQKNHLNVGRIPGGAIIEKEAPGELVRDGRATLLLKEPDFNTARLIAKVINERYPNTAQAADPGAVVLCPPADLCKTPTQLIAEVGLLEVRPDTPARVVINERTGTIVAGEHVSIGNAGIAHGNLYIGISFNPLVSQPAPLSAGTTAVVPRTQVSSTEQQARLINVPKATTVAEVSRALNALGVTPRDLISIFQNMKKAGALHAELIIE</sequence>
<keyword evidence="6" id="KW-0969">Cilium</keyword>
<dbReference type="AlphaFoldDB" id="A0A6M5YVN2"/>
<dbReference type="PRINTS" id="PR01010">
    <property type="entry name" value="FLGPRINGFLGI"/>
</dbReference>
<evidence type="ECO:0000313" key="7">
    <source>
        <dbReference type="Proteomes" id="UP000503447"/>
    </source>
</evidence>
<dbReference type="HAMAP" id="MF_00416">
    <property type="entry name" value="FlgI"/>
    <property type="match status" value="1"/>
</dbReference>
<feature type="chain" id="PRO_5027182824" description="Flagellar P-ring protein" evidence="5">
    <location>
        <begin position="22"/>
        <end position="372"/>
    </location>
</feature>
<dbReference type="KEGG" id="ftj:FTUN_5578"/>
<proteinExistence type="inferred from homology"/>
<dbReference type="GO" id="GO:0071973">
    <property type="term" value="P:bacterial-type flagellum-dependent cell motility"/>
    <property type="evidence" value="ECO:0007669"/>
    <property type="project" value="InterPro"/>
</dbReference>
<comment type="similarity">
    <text evidence="5">Belongs to the FlgI family.</text>
</comment>
<keyword evidence="6" id="KW-0966">Cell projection</keyword>
<evidence type="ECO:0000256" key="1">
    <source>
        <dbReference type="ARBA" id="ARBA00002591"/>
    </source>
</evidence>
<protein>
    <recommendedName>
        <fullName evidence="5">Flagellar P-ring protein</fullName>
    </recommendedName>
    <alternativeName>
        <fullName evidence="5">Basal body P-ring protein</fullName>
    </alternativeName>
</protein>
<evidence type="ECO:0000256" key="2">
    <source>
        <dbReference type="ARBA" id="ARBA00004117"/>
    </source>
</evidence>
<reference evidence="7" key="1">
    <citation type="submission" date="2020-05" db="EMBL/GenBank/DDBJ databases">
        <title>Frigoriglobus tundricola gen. nov., sp. nov., a psychrotolerant cellulolytic planctomycete of the family Gemmataceae with two divergent copies of 16S rRNA gene.</title>
        <authorList>
            <person name="Kulichevskaya I.S."/>
            <person name="Ivanova A.A."/>
            <person name="Naumoff D.G."/>
            <person name="Beletsky A.V."/>
            <person name="Rijpstra W.I.C."/>
            <person name="Sinninghe Damste J.S."/>
            <person name="Mardanov A.V."/>
            <person name="Ravin N.V."/>
            <person name="Dedysh S.N."/>
        </authorList>
    </citation>
    <scope>NUCLEOTIDE SEQUENCE [LARGE SCALE GENOMIC DNA]</scope>
    <source>
        <strain evidence="7">PL17</strain>
    </source>
</reference>
<dbReference type="PANTHER" id="PTHR30381">
    <property type="entry name" value="FLAGELLAR P-RING PERIPLASMIC PROTEIN FLGI"/>
    <property type="match status" value="1"/>
</dbReference>
<keyword evidence="4 5" id="KW-0975">Bacterial flagellum</keyword>
<keyword evidence="3 5" id="KW-0732">Signal</keyword>
<evidence type="ECO:0000256" key="3">
    <source>
        <dbReference type="ARBA" id="ARBA00022729"/>
    </source>
</evidence>
<dbReference type="Pfam" id="PF02119">
    <property type="entry name" value="FlgI"/>
    <property type="match status" value="1"/>
</dbReference>
<dbReference type="PANTHER" id="PTHR30381:SF0">
    <property type="entry name" value="FLAGELLAR P-RING PROTEIN"/>
    <property type="match status" value="1"/>
</dbReference>
<dbReference type="NCBIfam" id="NF003676">
    <property type="entry name" value="PRK05303.1"/>
    <property type="match status" value="1"/>
</dbReference>
<dbReference type="EMBL" id="CP053452">
    <property type="protein sequence ID" value="QJW97998.1"/>
    <property type="molecule type" value="Genomic_DNA"/>
</dbReference>
<evidence type="ECO:0000256" key="5">
    <source>
        <dbReference type="HAMAP-Rule" id="MF_00416"/>
    </source>
</evidence>
<name>A0A6M5YVN2_9BACT</name>
<organism evidence="6 7">
    <name type="scientific">Frigoriglobus tundricola</name>
    <dbReference type="NCBI Taxonomy" id="2774151"/>
    <lineage>
        <taxon>Bacteria</taxon>
        <taxon>Pseudomonadati</taxon>
        <taxon>Planctomycetota</taxon>
        <taxon>Planctomycetia</taxon>
        <taxon>Gemmatales</taxon>
        <taxon>Gemmataceae</taxon>
        <taxon>Frigoriglobus</taxon>
    </lineage>
</organism>
<evidence type="ECO:0000313" key="6">
    <source>
        <dbReference type="EMBL" id="QJW97998.1"/>
    </source>
</evidence>
<dbReference type="GO" id="GO:0009428">
    <property type="term" value="C:bacterial-type flagellum basal body, distal rod, P ring"/>
    <property type="evidence" value="ECO:0007669"/>
    <property type="project" value="InterPro"/>
</dbReference>
<comment type="subcellular location">
    <subcellularLocation>
        <location evidence="2 5">Bacterial flagellum basal body</location>
    </subcellularLocation>
</comment>
<gene>
    <name evidence="5" type="primary">flgI</name>
    <name evidence="6" type="ORF">FTUN_5578</name>
</gene>
<dbReference type="InterPro" id="IPR001782">
    <property type="entry name" value="Flag_FlgI"/>
</dbReference>
<dbReference type="GO" id="GO:0005198">
    <property type="term" value="F:structural molecule activity"/>
    <property type="evidence" value="ECO:0007669"/>
    <property type="project" value="InterPro"/>
</dbReference>
<keyword evidence="6" id="KW-0282">Flagellum</keyword>
<keyword evidence="7" id="KW-1185">Reference proteome</keyword>
<accession>A0A6M5YVN2</accession>
<feature type="signal peptide" evidence="5">
    <location>
        <begin position="1"/>
        <end position="21"/>
    </location>
</feature>
<comment type="function">
    <text evidence="1 5">Assembles around the rod to form the L-ring and probably protects the motor/basal body from shearing forces during rotation.</text>
</comment>
<evidence type="ECO:0000256" key="4">
    <source>
        <dbReference type="ARBA" id="ARBA00023143"/>
    </source>
</evidence>
<comment type="subunit">
    <text evidence="5">The basal body constitutes a major portion of the flagellar organelle and consists of four rings (L,P,S, and M) mounted on a central rod.</text>
</comment>